<dbReference type="OrthoDB" id="29293at10239"/>
<evidence type="ECO:0000256" key="1">
    <source>
        <dbReference type="SAM" id="Phobius"/>
    </source>
</evidence>
<protein>
    <recommendedName>
        <fullName evidence="2">Chitin-binding type-2 domain-containing protein</fullName>
    </recommendedName>
</protein>
<dbReference type="SUPFAM" id="SSF57625">
    <property type="entry name" value="Invertebrate chitin-binding proteins"/>
    <property type="match status" value="1"/>
</dbReference>
<dbReference type="InterPro" id="IPR002557">
    <property type="entry name" value="Chitin-bd_dom"/>
</dbReference>
<keyword evidence="1" id="KW-0472">Membrane</keyword>
<dbReference type="PROSITE" id="PS50940">
    <property type="entry name" value="CHIT_BIND_II"/>
    <property type="match status" value="1"/>
</dbReference>
<name>A0A0E3Z8A8_9ABAC</name>
<sequence length="105" mass="12478">MNLKSYLYITLSFIITIYVIIIIKYFIHIKNTLNNKNIPHIICRTNGTTSNPYDLTCKSYYLCTPNFNHLLQYCPDNFMYSVEQNYCVLYDKELCDLQLANDLNR</sequence>
<keyword evidence="1" id="KW-0812">Transmembrane</keyword>
<dbReference type="RefSeq" id="YP_009133284.1">
    <property type="nucleotide sequence ID" value="NC_026922.1"/>
</dbReference>
<evidence type="ECO:0000259" key="2">
    <source>
        <dbReference type="PROSITE" id="PS50940"/>
    </source>
</evidence>
<dbReference type="KEGG" id="vg:24170905"/>
<dbReference type="Proteomes" id="UP000201190">
    <property type="component" value="Segment"/>
</dbReference>
<feature type="domain" description="Chitin-binding type-2" evidence="2">
    <location>
        <begin position="40"/>
        <end position="97"/>
    </location>
</feature>
<dbReference type="GO" id="GO:0008061">
    <property type="term" value="F:chitin binding"/>
    <property type="evidence" value="ECO:0007669"/>
    <property type="project" value="InterPro"/>
</dbReference>
<accession>A0A0E3Z8A8</accession>
<dbReference type="Gene3D" id="2.170.140.10">
    <property type="entry name" value="Chitin binding domain"/>
    <property type="match status" value="1"/>
</dbReference>
<organism evidence="3 4">
    <name type="scientific">Lambdina fiscellaria nucleopolyhedrovirus</name>
    <dbReference type="NCBI Taxonomy" id="1642929"/>
    <lineage>
        <taxon>Viruses</taxon>
        <taxon>Viruses incertae sedis</taxon>
        <taxon>Naldaviricetes</taxon>
        <taxon>Lefavirales</taxon>
        <taxon>Baculoviridae</taxon>
        <taxon>Alphabaculovirus</taxon>
        <taxon>Alphabaculovirus lafiscellariae</taxon>
    </lineage>
</organism>
<keyword evidence="1" id="KW-1133">Transmembrane helix</keyword>
<evidence type="ECO:0000313" key="4">
    <source>
        <dbReference type="Proteomes" id="UP000201190"/>
    </source>
</evidence>
<dbReference type="EMBL" id="KP752043">
    <property type="protein sequence ID" value="AKC91701.1"/>
    <property type="molecule type" value="Genomic_DNA"/>
</dbReference>
<dbReference type="GO" id="GO:0005576">
    <property type="term" value="C:extracellular region"/>
    <property type="evidence" value="ECO:0007669"/>
    <property type="project" value="InterPro"/>
</dbReference>
<feature type="transmembrane region" description="Helical" evidence="1">
    <location>
        <begin position="6"/>
        <end position="27"/>
    </location>
</feature>
<proteinExistence type="predicted"/>
<reference evidence="3 4" key="1">
    <citation type="journal article" date="2015" name="Genome Announc.">
        <title>Genome Sequence of an Alphabaculovirus Isolated from the Oak Looper, Lambdina fiscellaria, Contains a Putative 2-Kilobase-Pair Transposable Element Encoding a Transposase and a FLYWCH Domain-Containing Protein.</title>
        <authorList>
            <person name="Rohrmann G.F."/>
            <person name="Erlandson M.A."/>
            <person name="Theilmann D.A."/>
        </authorList>
    </citation>
    <scope>NUCLEOTIDE SEQUENCE [LARGE SCALE GENOMIC DNA]</scope>
    <source>
        <strain evidence="3">GR15</strain>
    </source>
</reference>
<keyword evidence="4" id="KW-1185">Reference proteome</keyword>
<dbReference type="InterPro" id="IPR036508">
    <property type="entry name" value="Chitin-bd_dom_sf"/>
</dbReference>
<evidence type="ECO:0000313" key="3">
    <source>
        <dbReference type="EMBL" id="AKC91701.1"/>
    </source>
</evidence>
<dbReference type="GeneID" id="24170905"/>